<feature type="domain" description="Glycosyltransferase 2-like" evidence="1">
    <location>
        <begin position="10"/>
        <end position="121"/>
    </location>
</feature>
<dbReference type="InterPro" id="IPR001173">
    <property type="entry name" value="Glyco_trans_2-like"/>
</dbReference>
<evidence type="ECO:0000313" key="2">
    <source>
        <dbReference type="EMBL" id="KKT38968.1"/>
    </source>
</evidence>
<comment type="caution">
    <text evidence="2">The sequence shown here is derived from an EMBL/GenBank/DDBJ whole genome shotgun (WGS) entry which is preliminary data.</text>
</comment>
<dbReference type="SUPFAM" id="SSF53448">
    <property type="entry name" value="Nucleotide-diphospho-sugar transferases"/>
    <property type="match status" value="1"/>
</dbReference>
<dbReference type="Pfam" id="PF00535">
    <property type="entry name" value="Glycos_transf_2"/>
    <property type="match status" value="1"/>
</dbReference>
<organism evidence="2 3">
    <name type="scientific">Candidatus Gottesmanbacteria bacterium GW2011_GWB1_44_11c</name>
    <dbReference type="NCBI Taxonomy" id="1618447"/>
    <lineage>
        <taxon>Bacteria</taxon>
        <taxon>Candidatus Gottesmaniibacteriota</taxon>
    </lineage>
</organism>
<accession>A0A0G1GXN0</accession>
<dbReference type="EMBL" id="LCHM01000003">
    <property type="protein sequence ID" value="KKT38968.1"/>
    <property type="molecule type" value="Genomic_DNA"/>
</dbReference>
<proteinExistence type="predicted"/>
<dbReference type="CDD" id="cd04186">
    <property type="entry name" value="GT_2_like_c"/>
    <property type="match status" value="1"/>
</dbReference>
<sequence length="295" mass="33247">MSCTSPMDLSIIITSRNTRELLSRCVSRVYQTLKNADFSFEIIVADNASTDGSRSMLQKKFNTVVLIANKTNVGFGKANNQGIRKSKGEYIVLLNSDTEVLPHAVQKLLSFSRSHRNCFVGPKLVNPDGSAQTSCGPFFTIPVIFAILFLKGDIFGVTRWSPNSTKKVDWVSGACLIAPKKVFLDGLLFDEDIFMYMDEIDLLYRARKKGYAAYFYPESTVVHLGSGSSIDKRKGPILNIFRGFQLFYRKHFPGWRLLVLRGMLQCKAFLGIFIGYMTGNRELQTTYEEASRLVH</sequence>
<name>A0A0G1GXN0_9BACT</name>
<protein>
    <recommendedName>
        <fullName evidence="1">Glycosyltransferase 2-like domain-containing protein</fullName>
    </recommendedName>
</protein>
<evidence type="ECO:0000313" key="3">
    <source>
        <dbReference type="Proteomes" id="UP000034617"/>
    </source>
</evidence>
<dbReference type="PANTHER" id="PTHR43179">
    <property type="entry name" value="RHAMNOSYLTRANSFERASE WBBL"/>
    <property type="match status" value="1"/>
</dbReference>
<dbReference type="Gene3D" id="3.90.550.10">
    <property type="entry name" value="Spore Coat Polysaccharide Biosynthesis Protein SpsA, Chain A"/>
    <property type="match status" value="1"/>
</dbReference>
<reference evidence="2 3" key="1">
    <citation type="journal article" date="2015" name="Nature">
        <title>rRNA introns, odd ribosomes, and small enigmatic genomes across a large radiation of phyla.</title>
        <authorList>
            <person name="Brown C.T."/>
            <person name="Hug L.A."/>
            <person name="Thomas B.C."/>
            <person name="Sharon I."/>
            <person name="Castelle C.J."/>
            <person name="Singh A."/>
            <person name="Wilkins M.J."/>
            <person name="Williams K.H."/>
            <person name="Banfield J.F."/>
        </authorList>
    </citation>
    <scope>NUCLEOTIDE SEQUENCE [LARGE SCALE GENOMIC DNA]</scope>
</reference>
<dbReference type="InterPro" id="IPR029044">
    <property type="entry name" value="Nucleotide-diphossugar_trans"/>
</dbReference>
<dbReference type="PANTHER" id="PTHR43179:SF7">
    <property type="entry name" value="RHAMNOSYLTRANSFERASE WBBL"/>
    <property type="match status" value="1"/>
</dbReference>
<gene>
    <name evidence="2" type="ORF">UW22_C0003G0010</name>
</gene>
<dbReference type="Proteomes" id="UP000034617">
    <property type="component" value="Unassembled WGS sequence"/>
</dbReference>
<evidence type="ECO:0000259" key="1">
    <source>
        <dbReference type="Pfam" id="PF00535"/>
    </source>
</evidence>
<dbReference type="AlphaFoldDB" id="A0A0G1GXN0"/>